<dbReference type="EMBL" id="FCOM02000004">
    <property type="protein sequence ID" value="SAL38432.1"/>
    <property type="molecule type" value="Genomic_DNA"/>
</dbReference>
<dbReference type="Gene3D" id="4.10.220.110">
    <property type="match status" value="1"/>
</dbReference>
<dbReference type="RefSeq" id="WP_061146156.1">
    <property type="nucleotide sequence ID" value="NZ_FCOM02000004.1"/>
</dbReference>
<comment type="caution">
    <text evidence="4">The sequence shown here is derived from an EMBL/GenBank/DDBJ whole genome shotgun (WGS) entry which is preliminary data.</text>
</comment>
<dbReference type="InterPro" id="IPR018769">
    <property type="entry name" value="VgrG2_DUF2345"/>
</dbReference>
<proteinExistence type="predicted"/>
<dbReference type="Pfam" id="PF10106">
    <property type="entry name" value="DUF2345"/>
    <property type="match status" value="1"/>
</dbReference>
<feature type="coiled-coil region" evidence="1">
    <location>
        <begin position="574"/>
        <end position="622"/>
    </location>
</feature>
<keyword evidence="1" id="KW-0175">Coiled coil</keyword>
<evidence type="ECO:0000313" key="4">
    <source>
        <dbReference type="EMBL" id="SAL38432.1"/>
    </source>
</evidence>
<dbReference type="OrthoDB" id="8590234at2"/>
<name>A0A158H249_9BURK</name>
<evidence type="ECO:0000256" key="1">
    <source>
        <dbReference type="SAM" id="Coils"/>
    </source>
</evidence>
<dbReference type="AlphaFoldDB" id="A0A158H249"/>
<dbReference type="Gene3D" id="2.30.110.50">
    <property type="match status" value="1"/>
</dbReference>
<dbReference type="SUPFAM" id="SSF69255">
    <property type="entry name" value="gp5 N-terminal domain-like"/>
    <property type="match status" value="1"/>
</dbReference>
<evidence type="ECO:0000259" key="2">
    <source>
        <dbReference type="Pfam" id="PF10106"/>
    </source>
</evidence>
<dbReference type="SUPFAM" id="SSF69279">
    <property type="entry name" value="Phage tail proteins"/>
    <property type="match status" value="2"/>
</dbReference>
<evidence type="ECO:0000313" key="5">
    <source>
        <dbReference type="Proteomes" id="UP000055019"/>
    </source>
</evidence>
<feature type="domain" description="DUF2345" evidence="2">
    <location>
        <begin position="614"/>
        <end position="760"/>
    </location>
</feature>
<evidence type="ECO:0000259" key="3">
    <source>
        <dbReference type="Pfam" id="PF13296"/>
    </source>
</evidence>
<dbReference type="InterPro" id="IPR037026">
    <property type="entry name" value="Vgr_OB-fold_dom_sf"/>
</dbReference>
<dbReference type="NCBIfam" id="TIGR01646">
    <property type="entry name" value="vgr_GE"/>
    <property type="match status" value="1"/>
</dbReference>
<dbReference type="InterPro" id="IPR006533">
    <property type="entry name" value="T6SS_Vgr_RhsGE"/>
</dbReference>
<organism evidence="4 5">
    <name type="scientific">Caballeronia arvi</name>
    <dbReference type="NCBI Taxonomy" id="1777135"/>
    <lineage>
        <taxon>Bacteria</taxon>
        <taxon>Pseudomonadati</taxon>
        <taxon>Pseudomonadota</taxon>
        <taxon>Betaproteobacteria</taxon>
        <taxon>Burkholderiales</taxon>
        <taxon>Burkholderiaceae</taxon>
        <taxon>Caballeronia</taxon>
    </lineage>
</organism>
<sequence length="840" mass="92336">MASPGFLTALKDPNAWVSQHLSLTVAGLTSVVDPLEYTLKEEMNELFQLDILIYSDDQTLDGADFLGKNVTLVIEERAELKYMGTASRHARTVHGVVRELTHESSSKDGAQYRLLIQPRVSLLDLTKDSDVFLKKTLKEIFYELLVDRERIFPHDIELNFEGVDQRYDQLLMADETAIGFIRRQCLRHGLYSYIKHAEVGSKTHRDTLVIDNRPNGYMRSIDMPFAPPNGQDGGFHEAILSMKRKQTLLPQSVELRDHNFRTPSAPVSAIAYVDRGDKTLYGTIDRSTEHFHTKEEAQALAKVRTQAIGSKQVVHIGTSNIVGLYPGWVLNATNHKFPKAPYGLVITKMTTTGSRSKPAKNEFEGTPADKIWRPEYVPERDWRWMQGSIVATIESSAEGSPYPDLDQHGLYLVKFHFHRSAGKPGSNSMRLRLMLPSAARDGGFHAPLLPGTEVRIFFTNGDVDRPYIGFAAHDYSHANHVHGYEGWSSREVWRSALLANKVRFENFKGKEGAKFATIYQKSAVSMGYLVDNQKQLRGEGLEAFTRKHMAMRAGTGMFLVVDPQADPNKPQLEMQRTKMQLDAALSQMQNLADLASAAQALAADVERQRQMLTERIDGLKQAVLLASAPDGIALTSGQHLQFSAQANIAAIAGGNADYGAMRSLTLAAGDGASVYANQGPLKVIAQKGRMQLQAQGNAMDVASKGDMTITSSTGEVRVSSDKAITLYSGGAYIKLSGGNIEIVCPGELTLKGGTHARGGPGSAPTPGYSFADGKELDPHDHHFVLKNPVTGEPLSGVKYRVVEPDGTEHFGTTDAAGKTNTITTNYAQSLLKMHIALKDN</sequence>
<accession>A0A158H249</accession>
<dbReference type="Pfam" id="PF05954">
    <property type="entry name" value="Phage_GPD"/>
    <property type="match status" value="1"/>
</dbReference>
<gene>
    <name evidence="4" type="ORF">AWB74_01531</name>
</gene>
<keyword evidence="5" id="KW-1185">Reference proteome</keyword>
<protein>
    <submittedName>
        <fullName evidence="4">Rhs element Vgr protein</fullName>
    </submittedName>
</protein>
<dbReference type="Pfam" id="PF13296">
    <property type="entry name" value="T6SS_Vgr"/>
    <property type="match status" value="1"/>
</dbReference>
<dbReference type="InterPro" id="IPR028244">
    <property type="entry name" value="T6SS_Rhs_Vgr_dom"/>
</dbReference>
<dbReference type="Gene3D" id="3.55.50.10">
    <property type="entry name" value="Baseplate protein-like domains"/>
    <property type="match status" value="1"/>
</dbReference>
<dbReference type="Proteomes" id="UP000055019">
    <property type="component" value="Unassembled WGS sequence"/>
</dbReference>
<feature type="domain" description="Putative type VI secretion system Rhs element associated Vgr" evidence="3">
    <location>
        <begin position="499"/>
        <end position="595"/>
    </location>
</feature>
<dbReference type="Gene3D" id="2.40.50.230">
    <property type="entry name" value="Gp5 N-terminal domain"/>
    <property type="match status" value="1"/>
</dbReference>
<reference evidence="4" key="1">
    <citation type="submission" date="2016-01" db="EMBL/GenBank/DDBJ databases">
        <authorList>
            <person name="Peeters C."/>
        </authorList>
    </citation>
    <scope>NUCLEOTIDE SEQUENCE [LARGE SCALE GENOMIC DNA]</scope>
    <source>
        <strain evidence="4">LMG 29317</strain>
    </source>
</reference>